<dbReference type="Proteomes" id="UP000663879">
    <property type="component" value="Unassembled WGS sequence"/>
</dbReference>
<evidence type="ECO:0000313" key="2">
    <source>
        <dbReference type="EMBL" id="CAF1126339.1"/>
    </source>
</evidence>
<evidence type="ECO:0000313" key="3">
    <source>
        <dbReference type="Proteomes" id="UP000663879"/>
    </source>
</evidence>
<comment type="caution">
    <text evidence="2">The sequence shown here is derived from an EMBL/GenBank/DDBJ whole genome shotgun (WGS) entry which is preliminary data.</text>
</comment>
<proteinExistence type="predicted"/>
<dbReference type="AlphaFoldDB" id="A0A814QZK1"/>
<sequence length="84" mass="9622">MKIKKQIFFVIFAFLTILNFISLSHAQEMQIDSDLELPNSVGESQNEPNIKLKLTVDQRSLLNDIISALSLLSRRKKSTEVLNF</sequence>
<dbReference type="EMBL" id="CAJNOC010009226">
    <property type="protein sequence ID" value="CAF1126339.1"/>
    <property type="molecule type" value="Genomic_DNA"/>
</dbReference>
<keyword evidence="3" id="KW-1185">Reference proteome</keyword>
<gene>
    <name evidence="2" type="ORF">OXX778_LOCUS22270</name>
</gene>
<keyword evidence="1" id="KW-0732">Signal</keyword>
<feature type="chain" id="PRO_5032280254" evidence="1">
    <location>
        <begin position="27"/>
        <end position="84"/>
    </location>
</feature>
<accession>A0A814QZK1</accession>
<reference evidence="2" key="1">
    <citation type="submission" date="2021-02" db="EMBL/GenBank/DDBJ databases">
        <authorList>
            <person name="Nowell W R."/>
        </authorList>
    </citation>
    <scope>NUCLEOTIDE SEQUENCE</scope>
    <source>
        <strain evidence="2">Ploen Becks lab</strain>
    </source>
</reference>
<organism evidence="2 3">
    <name type="scientific">Brachionus calyciflorus</name>
    <dbReference type="NCBI Taxonomy" id="104777"/>
    <lineage>
        <taxon>Eukaryota</taxon>
        <taxon>Metazoa</taxon>
        <taxon>Spiralia</taxon>
        <taxon>Gnathifera</taxon>
        <taxon>Rotifera</taxon>
        <taxon>Eurotatoria</taxon>
        <taxon>Monogononta</taxon>
        <taxon>Pseudotrocha</taxon>
        <taxon>Ploima</taxon>
        <taxon>Brachionidae</taxon>
        <taxon>Brachionus</taxon>
    </lineage>
</organism>
<evidence type="ECO:0000256" key="1">
    <source>
        <dbReference type="SAM" id="SignalP"/>
    </source>
</evidence>
<name>A0A814QZK1_9BILA</name>
<feature type="signal peptide" evidence="1">
    <location>
        <begin position="1"/>
        <end position="26"/>
    </location>
</feature>
<protein>
    <submittedName>
        <fullName evidence="2">Uncharacterized protein</fullName>
    </submittedName>
</protein>